<dbReference type="AlphaFoldDB" id="A0A0M3HWY0"/>
<dbReference type="WBParaSite" id="ALUE_0000772401-mRNA-1">
    <property type="protein sequence ID" value="ALUE_0000772401-mRNA-1"/>
    <property type="gene ID" value="ALUE_0000772401"/>
</dbReference>
<protein>
    <submittedName>
        <fullName evidence="2">Uncharacterized protein</fullName>
    </submittedName>
</protein>
<accession>A0A0M3HWY0</accession>
<name>A0A0M3HWY0_ASCLU</name>
<reference evidence="2" key="1">
    <citation type="submission" date="2017-02" db="UniProtKB">
        <authorList>
            <consortium name="WormBaseParasite"/>
        </authorList>
    </citation>
    <scope>IDENTIFICATION</scope>
</reference>
<evidence type="ECO:0000313" key="2">
    <source>
        <dbReference type="WBParaSite" id="ALUE_0000772401-mRNA-1"/>
    </source>
</evidence>
<keyword evidence="1" id="KW-1185">Reference proteome</keyword>
<proteinExistence type="predicted"/>
<organism evidence="1 2">
    <name type="scientific">Ascaris lumbricoides</name>
    <name type="common">Giant roundworm</name>
    <dbReference type="NCBI Taxonomy" id="6252"/>
    <lineage>
        <taxon>Eukaryota</taxon>
        <taxon>Metazoa</taxon>
        <taxon>Ecdysozoa</taxon>
        <taxon>Nematoda</taxon>
        <taxon>Chromadorea</taxon>
        <taxon>Rhabditida</taxon>
        <taxon>Spirurina</taxon>
        <taxon>Ascaridomorpha</taxon>
        <taxon>Ascaridoidea</taxon>
        <taxon>Ascarididae</taxon>
        <taxon>Ascaris</taxon>
    </lineage>
</organism>
<dbReference type="Proteomes" id="UP000036681">
    <property type="component" value="Unplaced"/>
</dbReference>
<sequence>MNGCGGSCSAGPRHPDGIFVEELPGSLLQNSFVASPPRQFASSTECPCHPLPPVYPPPSSENLLTTPAEDYALGF</sequence>
<evidence type="ECO:0000313" key="1">
    <source>
        <dbReference type="Proteomes" id="UP000036681"/>
    </source>
</evidence>